<sequence length="224" mass="24543">MRQCLVSIALAAVALPAFAQRVPVMSAEEMQGLMPDGAKMETRVDGDFNGDGETDTAFVWRSEKAGEEQRGLMVGVAYRNEFDMGHDPAGELSLDPFPLGPASLSVRKGVLIVEDLTGGTTATQSTRRYRYDAKQKKMRLIGIDAERYSRTNSHGTVKISWNLLDGTHIVERGEPNTDPKSDAALVYAKPERTARKSLPVWMEGSTDPDSLIDAEVVPDAEDRD</sequence>
<dbReference type="RefSeq" id="WP_137265809.1">
    <property type="nucleotide sequence ID" value="NZ_SZUA01000001.1"/>
</dbReference>
<dbReference type="OrthoDB" id="7563098at2"/>
<evidence type="ECO:0000313" key="3">
    <source>
        <dbReference type="EMBL" id="TKR33602.1"/>
    </source>
</evidence>
<evidence type="ECO:0000313" key="4">
    <source>
        <dbReference type="Proteomes" id="UP000308707"/>
    </source>
</evidence>
<gene>
    <name evidence="3" type="ORF">FCE95_04740</name>
</gene>
<dbReference type="EMBL" id="SZUA01000001">
    <property type="protein sequence ID" value="TKR33602.1"/>
    <property type="molecule type" value="Genomic_DNA"/>
</dbReference>
<organism evidence="3 4">
    <name type="scientific">Luteimonas gilva</name>
    <dbReference type="NCBI Taxonomy" id="2572684"/>
    <lineage>
        <taxon>Bacteria</taxon>
        <taxon>Pseudomonadati</taxon>
        <taxon>Pseudomonadota</taxon>
        <taxon>Gammaproteobacteria</taxon>
        <taxon>Lysobacterales</taxon>
        <taxon>Lysobacteraceae</taxon>
        <taxon>Luteimonas</taxon>
    </lineage>
</organism>
<reference evidence="3 4" key="1">
    <citation type="submission" date="2019-04" db="EMBL/GenBank/DDBJ databases">
        <title>Reference strain of H23.</title>
        <authorList>
            <person name="Luo X."/>
        </authorList>
    </citation>
    <scope>NUCLEOTIDE SEQUENCE [LARGE SCALE GENOMIC DNA]</scope>
    <source>
        <strain evidence="3 4">H23</strain>
    </source>
</reference>
<feature type="compositionally biased region" description="Acidic residues" evidence="1">
    <location>
        <begin position="210"/>
        <end position="224"/>
    </location>
</feature>
<accession>A0A4U5JUP5</accession>
<comment type="caution">
    <text evidence="3">The sequence shown here is derived from an EMBL/GenBank/DDBJ whole genome shotgun (WGS) entry which is preliminary data.</text>
</comment>
<keyword evidence="2" id="KW-0732">Signal</keyword>
<name>A0A4U5JUP5_9GAMM</name>
<protein>
    <submittedName>
        <fullName evidence="3">Uncharacterized protein</fullName>
    </submittedName>
</protein>
<keyword evidence="4" id="KW-1185">Reference proteome</keyword>
<evidence type="ECO:0000256" key="1">
    <source>
        <dbReference type="SAM" id="MobiDB-lite"/>
    </source>
</evidence>
<dbReference type="AlphaFoldDB" id="A0A4U5JUP5"/>
<proteinExistence type="predicted"/>
<feature type="signal peptide" evidence="2">
    <location>
        <begin position="1"/>
        <end position="19"/>
    </location>
</feature>
<evidence type="ECO:0000256" key="2">
    <source>
        <dbReference type="SAM" id="SignalP"/>
    </source>
</evidence>
<feature type="chain" id="PRO_5020933613" evidence="2">
    <location>
        <begin position="20"/>
        <end position="224"/>
    </location>
</feature>
<feature type="region of interest" description="Disordered" evidence="1">
    <location>
        <begin position="201"/>
        <end position="224"/>
    </location>
</feature>
<dbReference type="Proteomes" id="UP000308707">
    <property type="component" value="Unassembled WGS sequence"/>
</dbReference>